<evidence type="ECO:0000313" key="1">
    <source>
        <dbReference type="EMBL" id="JAP06870.1"/>
    </source>
</evidence>
<proteinExistence type="predicted"/>
<sequence length="65" mass="6520">LLEGTLLSTTSSSSSSSLTPISISFSGWFSEVLSFIKGGSIAGGGNGGGAAVTNTILERQRGQLE</sequence>
<name>A0A0V0GHY5_SOLCH</name>
<dbReference type="AlphaFoldDB" id="A0A0V0GHY5"/>
<feature type="non-terminal residue" evidence="1">
    <location>
        <position position="1"/>
    </location>
</feature>
<accession>A0A0V0GHY5</accession>
<reference evidence="1" key="1">
    <citation type="submission" date="2015-12" db="EMBL/GenBank/DDBJ databases">
        <title>Gene expression during late stages of embryo sac development: a critical building block for successful pollen-pistil interactions.</title>
        <authorList>
            <person name="Liu Y."/>
            <person name="Joly V."/>
            <person name="Sabar M."/>
            <person name="Matton D.P."/>
        </authorList>
    </citation>
    <scope>NUCLEOTIDE SEQUENCE</scope>
</reference>
<dbReference type="EMBL" id="GEDG01040076">
    <property type="protein sequence ID" value="JAP06870.1"/>
    <property type="molecule type" value="Transcribed_RNA"/>
</dbReference>
<protein>
    <submittedName>
        <fullName evidence="1">Putative ovule protein</fullName>
    </submittedName>
</protein>
<organism evidence="1">
    <name type="scientific">Solanum chacoense</name>
    <name type="common">Chaco potato</name>
    <dbReference type="NCBI Taxonomy" id="4108"/>
    <lineage>
        <taxon>Eukaryota</taxon>
        <taxon>Viridiplantae</taxon>
        <taxon>Streptophyta</taxon>
        <taxon>Embryophyta</taxon>
        <taxon>Tracheophyta</taxon>
        <taxon>Spermatophyta</taxon>
        <taxon>Magnoliopsida</taxon>
        <taxon>eudicotyledons</taxon>
        <taxon>Gunneridae</taxon>
        <taxon>Pentapetalae</taxon>
        <taxon>asterids</taxon>
        <taxon>lamiids</taxon>
        <taxon>Solanales</taxon>
        <taxon>Solanaceae</taxon>
        <taxon>Solanoideae</taxon>
        <taxon>Solaneae</taxon>
        <taxon>Solanum</taxon>
    </lineage>
</organism>